<dbReference type="GO" id="GO:0003682">
    <property type="term" value="F:chromatin binding"/>
    <property type="evidence" value="ECO:0007669"/>
    <property type="project" value="TreeGrafter"/>
</dbReference>
<accession>A0A7R8W4F2</accession>
<feature type="region of interest" description="Disordered" evidence="6">
    <location>
        <begin position="458"/>
        <end position="515"/>
    </location>
</feature>
<evidence type="ECO:0000256" key="1">
    <source>
        <dbReference type="ARBA" id="ARBA00004123"/>
    </source>
</evidence>
<evidence type="ECO:0000256" key="6">
    <source>
        <dbReference type="SAM" id="MobiDB-lite"/>
    </source>
</evidence>
<dbReference type="PANTHER" id="PTHR23188">
    <property type="entry name" value="RNA POLYMERASE II-ASSOCIATED FACTOR 1 HOMOLOG"/>
    <property type="match status" value="1"/>
</dbReference>
<feature type="compositionally biased region" description="Basic and acidic residues" evidence="6">
    <location>
        <begin position="15"/>
        <end position="29"/>
    </location>
</feature>
<feature type="region of interest" description="Disordered" evidence="6">
    <location>
        <begin position="1"/>
        <end position="29"/>
    </location>
</feature>
<reference evidence="7" key="1">
    <citation type="submission" date="2020-11" db="EMBL/GenBank/DDBJ databases">
        <authorList>
            <person name="Tran Van P."/>
        </authorList>
    </citation>
    <scope>NUCLEOTIDE SEQUENCE</scope>
</reference>
<protein>
    <recommendedName>
        <fullName evidence="3">RNA polymerase II-associated factor 1 homolog</fullName>
    </recommendedName>
</protein>
<organism evidence="7">
    <name type="scientific">Cyprideis torosa</name>
    <dbReference type="NCBI Taxonomy" id="163714"/>
    <lineage>
        <taxon>Eukaryota</taxon>
        <taxon>Metazoa</taxon>
        <taxon>Ecdysozoa</taxon>
        <taxon>Arthropoda</taxon>
        <taxon>Crustacea</taxon>
        <taxon>Oligostraca</taxon>
        <taxon>Ostracoda</taxon>
        <taxon>Podocopa</taxon>
        <taxon>Podocopida</taxon>
        <taxon>Cytherocopina</taxon>
        <taxon>Cytheroidea</taxon>
        <taxon>Cytherideidae</taxon>
        <taxon>Cyprideis</taxon>
    </lineage>
</organism>
<dbReference type="GO" id="GO:0016593">
    <property type="term" value="C:Cdc73/Paf1 complex"/>
    <property type="evidence" value="ECO:0007669"/>
    <property type="project" value="InterPro"/>
</dbReference>
<dbReference type="AlphaFoldDB" id="A0A7R8W4F2"/>
<evidence type="ECO:0000256" key="4">
    <source>
        <dbReference type="ARBA" id="ARBA00023242"/>
    </source>
</evidence>
<keyword evidence="5" id="KW-0175">Coiled coil</keyword>
<dbReference type="PANTHER" id="PTHR23188:SF12">
    <property type="entry name" value="RNA POLYMERASE II-ASSOCIATED FACTOR 1 HOMOLOG"/>
    <property type="match status" value="1"/>
</dbReference>
<dbReference type="Pfam" id="PF03985">
    <property type="entry name" value="Paf1"/>
    <property type="match status" value="1"/>
</dbReference>
<sequence>MPPIPTVGHGAGSSADRENRRPQRPGEQRRSELICKVKYFNTLPDIPFDCKFLAYPFDPNRFVNYVPTSLERSHRWDLLVEPDLGMRIDLVNPETYSDTGSGMLDPADEKLLEEDALVPTDSKRSRHHAKAVSWLRRTEYISTEHTRFQPSQIEKVEAKVGYNIKKNFQEEALFSMDRESQIKAIEKTFSSAKKEILRHPTKKNVTATEVLPVLPDFSSWKYPWAQVIFDADPCPPDVPQRVERDEYIASALLRGVVDPEGEQFVAFFLPTQETIDKRLEDAEAGVAYDDEKEYEYVMSREYNWNVKNKSHSSFDQNYFFIVGPEGVWYNELETRVRLMRRRRKKDQPVRTRLLVTHRPISEDEHRLMALREKALEALEEEEEDEELEQADNKDGGELTLGKALKNFPVCFTSNNNEKLLNVRSLEEPKAEENLLGQDQAEVPELPPSEALQDLTALDQGQSPAPGHRHPGQRKDLQGHQAPLPARRPDRLDRRRSRGNLRSGRSPRPQLKPESHDPALDLELLNRRAAGLVVVPVLREAAAAVQRFTLRLITVHGDESSGERSTCSPEDNQRLAPRKDPRTPKDEETQP</sequence>
<keyword evidence="4" id="KW-0539">Nucleus</keyword>
<comment type="subcellular location">
    <subcellularLocation>
        <location evidence="1">Nucleus</location>
    </subcellularLocation>
</comment>
<feature type="region of interest" description="Disordered" evidence="6">
    <location>
        <begin position="556"/>
        <end position="590"/>
    </location>
</feature>
<dbReference type="GO" id="GO:0006368">
    <property type="term" value="P:transcription elongation by RNA polymerase II"/>
    <property type="evidence" value="ECO:0007669"/>
    <property type="project" value="InterPro"/>
</dbReference>
<evidence type="ECO:0000256" key="3">
    <source>
        <dbReference type="ARBA" id="ARBA00020462"/>
    </source>
</evidence>
<comment type="similarity">
    <text evidence="2">Belongs to the PAF1 family.</text>
</comment>
<proteinExistence type="inferred from homology"/>
<dbReference type="EMBL" id="OB660422">
    <property type="protein sequence ID" value="CAD7224699.1"/>
    <property type="molecule type" value="Genomic_DNA"/>
</dbReference>
<dbReference type="InterPro" id="IPR007133">
    <property type="entry name" value="RNA_pol_II-assoc_Paf1"/>
</dbReference>
<dbReference type="GO" id="GO:0000993">
    <property type="term" value="F:RNA polymerase II complex binding"/>
    <property type="evidence" value="ECO:0007669"/>
    <property type="project" value="TreeGrafter"/>
</dbReference>
<name>A0A7R8W4F2_9CRUS</name>
<feature type="coiled-coil region" evidence="5">
    <location>
        <begin position="360"/>
        <end position="391"/>
    </location>
</feature>
<evidence type="ECO:0000256" key="5">
    <source>
        <dbReference type="SAM" id="Coils"/>
    </source>
</evidence>
<dbReference type="OrthoDB" id="10260285at2759"/>
<gene>
    <name evidence="7" type="ORF">CTOB1V02_LOCUS2652</name>
</gene>
<evidence type="ECO:0000256" key="2">
    <source>
        <dbReference type="ARBA" id="ARBA00007560"/>
    </source>
</evidence>
<feature type="compositionally biased region" description="Basic and acidic residues" evidence="6">
    <location>
        <begin position="570"/>
        <end position="590"/>
    </location>
</feature>
<feature type="compositionally biased region" description="Low complexity" evidence="6">
    <location>
        <begin position="499"/>
        <end position="508"/>
    </location>
</feature>
<feature type="non-terminal residue" evidence="7">
    <location>
        <position position="1"/>
    </location>
</feature>
<evidence type="ECO:0000313" key="7">
    <source>
        <dbReference type="EMBL" id="CAD7224699.1"/>
    </source>
</evidence>